<dbReference type="CDD" id="cd03223">
    <property type="entry name" value="ABCD_peroxisomal_ALDP"/>
    <property type="match status" value="1"/>
</dbReference>
<evidence type="ECO:0000256" key="2">
    <source>
        <dbReference type="ARBA" id="ARBA00022448"/>
    </source>
</evidence>
<evidence type="ECO:0000313" key="11">
    <source>
        <dbReference type="EMBL" id="CCF84804.1"/>
    </source>
</evidence>
<dbReference type="InterPro" id="IPR003439">
    <property type="entry name" value="ABC_transporter-like_ATP-bd"/>
</dbReference>
<dbReference type="SMART" id="SM00382">
    <property type="entry name" value="AAA"/>
    <property type="match status" value="1"/>
</dbReference>
<keyword evidence="3 8" id="KW-0812">Transmembrane</keyword>
<dbReference type="GO" id="GO:0140359">
    <property type="term" value="F:ABC-type transporter activity"/>
    <property type="evidence" value="ECO:0007669"/>
    <property type="project" value="InterPro"/>
</dbReference>
<keyword evidence="2" id="KW-0813">Transport</keyword>
<feature type="domain" description="ABC transporter" evidence="9">
    <location>
        <begin position="423"/>
        <end position="638"/>
    </location>
</feature>
<feature type="transmembrane region" description="Helical" evidence="8">
    <location>
        <begin position="62"/>
        <end position="89"/>
    </location>
</feature>
<feature type="transmembrane region" description="Helical" evidence="8">
    <location>
        <begin position="192"/>
        <end position="210"/>
    </location>
</feature>
<dbReference type="Pfam" id="PF06472">
    <property type="entry name" value="ABC_membrane_2"/>
    <property type="match status" value="1"/>
</dbReference>
<evidence type="ECO:0000256" key="1">
    <source>
        <dbReference type="ARBA" id="ARBA00004651"/>
    </source>
</evidence>
<evidence type="ECO:0000256" key="8">
    <source>
        <dbReference type="SAM" id="Phobius"/>
    </source>
</evidence>
<dbReference type="SUPFAM" id="SSF52540">
    <property type="entry name" value="P-loop containing nucleoside triphosphate hydrolases"/>
    <property type="match status" value="1"/>
</dbReference>
<gene>
    <name evidence="11" type="ORF">NITHO_3980003</name>
</gene>
<dbReference type="InterPro" id="IPR017871">
    <property type="entry name" value="ABC_transporter-like_CS"/>
</dbReference>
<dbReference type="PANTHER" id="PTHR11384:SF59">
    <property type="entry name" value="LYSOSOMAL COBALAMIN TRANSPORTER ABCD4"/>
    <property type="match status" value="1"/>
</dbReference>
<name>I4EJE2_9BACT</name>
<comment type="caution">
    <text evidence="11">The sequence shown here is derived from an EMBL/GenBank/DDBJ whole genome shotgun (WGS) entry which is preliminary data.</text>
</comment>
<dbReference type="AlphaFoldDB" id="I4EJE2"/>
<dbReference type="PROSITE" id="PS00211">
    <property type="entry name" value="ABC_TRANSPORTER_1"/>
    <property type="match status" value="1"/>
</dbReference>
<dbReference type="GO" id="GO:0005524">
    <property type="term" value="F:ATP binding"/>
    <property type="evidence" value="ECO:0007669"/>
    <property type="project" value="UniProtKB-KW"/>
</dbReference>
<evidence type="ECO:0000256" key="4">
    <source>
        <dbReference type="ARBA" id="ARBA00022741"/>
    </source>
</evidence>
<dbReference type="InterPro" id="IPR050835">
    <property type="entry name" value="ABC_transporter_sub-D"/>
</dbReference>
<dbReference type="Gene3D" id="1.20.1560.10">
    <property type="entry name" value="ABC transporter type 1, transmembrane domain"/>
    <property type="match status" value="1"/>
</dbReference>
<dbReference type="PANTHER" id="PTHR11384">
    <property type="entry name" value="ATP-BINDING CASSETTE, SUB-FAMILY D MEMBER"/>
    <property type="match status" value="1"/>
</dbReference>
<dbReference type="GO" id="GO:0005886">
    <property type="term" value="C:plasma membrane"/>
    <property type="evidence" value="ECO:0007669"/>
    <property type="project" value="UniProtKB-SubCell"/>
</dbReference>
<keyword evidence="12" id="KW-1185">Reference proteome</keyword>
<evidence type="ECO:0000313" key="12">
    <source>
        <dbReference type="Proteomes" id="UP000004221"/>
    </source>
</evidence>
<dbReference type="Pfam" id="PF00005">
    <property type="entry name" value="ABC_tran"/>
    <property type="match status" value="1"/>
</dbReference>
<reference evidence="11 12" key="1">
    <citation type="journal article" date="2012" name="ISME J.">
        <title>Nitrification expanded: discovery, physiology and genomics of a nitrite-oxidizing bacterium from the phylum Chloroflexi.</title>
        <authorList>
            <person name="Sorokin D.Y."/>
            <person name="Lucker S."/>
            <person name="Vejmelkova D."/>
            <person name="Kostrikina N.A."/>
            <person name="Kleerebezem R."/>
            <person name="Rijpstra W.I."/>
            <person name="Damste J.S."/>
            <person name="Le Paslier D."/>
            <person name="Muyzer G."/>
            <person name="Wagner M."/>
            <person name="van Loosdrecht M.C."/>
            <person name="Daims H."/>
        </authorList>
    </citation>
    <scope>NUCLEOTIDE SEQUENCE [LARGE SCALE GENOMIC DNA]</scope>
    <source>
        <strain evidence="12">none</strain>
    </source>
</reference>
<dbReference type="InterPro" id="IPR003593">
    <property type="entry name" value="AAA+_ATPase"/>
</dbReference>
<evidence type="ECO:0000256" key="6">
    <source>
        <dbReference type="ARBA" id="ARBA00022989"/>
    </source>
</evidence>
<feature type="domain" description="ABC transmembrane type-1" evidence="10">
    <location>
        <begin position="65"/>
        <end position="389"/>
    </location>
</feature>
<keyword evidence="4" id="KW-0547">Nucleotide-binding</keyword>
<dbReference type="PROSITE" id="PS50929">
    <property type="entry name" value="ABC_TM1F"/>
    <property type="match status" value="1"/>
</dbReference>
<evidence type="ECO:0000259" key="9">
    <source>
        <dbReference type="PROSITE" id="PS50893"/>
    </source>
</evidence>
<evidence type="ECO:0000256" key="3">
    <source>
        <dbReference type="ARBA" id="ARBA00022692"/>
    </source>
</evidence>
<feature type="transmembrane region" description="Helical" evidence="8">
    <location>
        <begin position="246"/>
        <end position="266"/>
    </location>
</feature>
<dbReference type="RefSeq" id="WP_008479250.1">
    <property type="nucleotide sequence ID" value="NZ_CAGS01000332.1"/>
</dbReference>
<keyword evidence="6 8" id="KW-1133">Transmembrane helix</keyword>
<sequence length="640" mass="72003">MTGASGIDWNHEAAHSLFWILTAFAITAALLLACAAVLIRFTGLGREFWRISRGFFISRHSALGWVMLAVVVLMAVFTVRMTVLFSYYYNDLYTALQHAFQAITSGDPHALSTAREAFWNAIRLFGVLATIWVVQQMFNYWISEAFQIQWRVWLNERVVGDWLDGRAFYRNRFIDKTIDNPDQRIQQDVDDFVRVTFALTFGGTAAGYTIPANGIVGAGLTIVSFAPILWHLSGPLTLLGLRIPHALIFGTVAYILIATLVSFWVGRPLIHLNFWNQRLTADFRYALVHLRDNAENVAFYRGEQIERRGIFARFSAIIKNYWSIVYRTVKFSGWNLVVSQTSQVFIALIQAPRVLAGAITLGDFQQSVNAFDQIHDSLSFFRDSYDAFTYYQSTLLRLDGMVDADKKSRSLPTVNSETLPDALELEHVDVMAPDESVLISDLSLRMERGDSLVVKGASGSGKTTLLRSIAGMWPYARGTIRRPIDDDILFLSQMPYLPLGDLRTAIAYPAPPDGFTDADLHGTLEKVQLGHLVSRLYDEADWSKILSPGEQQRVAIARVLLVKPKIAFLDEATTAMDEGLEYHLYKLIRQELPDIILVSVAHRSTVDQHHAARLELNGGGRWSLVTKMAPLEPQALTFDL</sequence>
<dbReference type="InterPro" id="IPR027417">
    <property type="entry name" value="P-loop_NTPase"/>
</dbReference>
<dbReference type="SUPFAM" id="SSF90123">
    <property type="entry name" value="ABC transporter transmembrane region"/>
    <property type="match status" value="1"/>
</dbReference>
<protein>
    <recommendedName>
        <fullName evidence="13">ABC transporter domain protein</fullName>
    </recommendedName>
</protein>
<dbReference type="GO" id="GO:0016887">
    <property type="term" value="F:ATP hydrolysis activity"/>
    <property type="evidence" value="ECO:0007669"/>
    <property type="project" value="InterPro"/>
</dbReference>
<accession>I4EJE2</accession>
<keyword evidence="7 8" id="KW-0472">Membrane</keyword>
<keyword evidence="5" id="KW-0067">ATP-binding</keyword>
<evidence type="ECO:0000256" key="7">
    <source>
        <dbReference type="ARBA" id="ARBA00023136"/>
    </source>
</evidence>
<proteinExistence type="predicted"/>
<dbReference type="Proteomes" id="UP000004221">
    <property type="component" value="Unassembled WGS sequence"/>
</dbReference>
<dbReference type="InterPro" id="IPR011527">
    <property type="entry name" value="ABC1_TM_dom"/>
</dbReference>
<dbReference type="OrthoDB" id="9810134at2"/>
<dbReference type="InterPro" id="IPR036640">
    <property type="entry name" value="ABC1_TM_sf"/>
</dbReference>
<evidence type="ECO:0000259" key="10">
    <source>
        <dbReference type="PROSITE" id="PS50929"/>
    </source>
</evidence>
<feature type="transmembrane region" description="Helical" evidence="8">
    <location>
        <begin position="216"/>
        <end position="239"/>
    </location>
</feature>
<dbReference type="Gene3D" id="3.40.50.300">
    <property type="entry name" value="P-loop containing nucleotide triphosphate hydrolases"/>
    <property type="match status" value="1"/>
</dbReference>
<organism evidence="11 12">
    <name type="scientific">Nitrolancea hollandica Lb</name>
    <dbReference type="NCBI Taxonomy" id="1129897"/>
    <lineage>
        <taxon>Bacteria</taxon>
        <taxon>Pseudomonadati</taxon>
        <taxon>Thermomicrobiota</taxon>
        <taxon>Thermomicrobia</taxon>
        <taxon>Sphaerobacterales</taxon>
        <taxon>Sphaerobacterineae</taxon>
        <taxon>Sphaerobacteraceae</taxon>
        <taxon>Nitrolancea</taxon>
    </lineage>
</organism>
<evidence type="ECO:0008006" key="13">
    <source>
        <dbReference type="Google" id="ProtNLM"/>
    </source>
</evidence>
<evidence type="ECO:0000256" key="5">
    <source>
        <dbReference type="ARBA" id="ARBA00022840"/>
    </source>
</evidence>
<dbReference type="PROSITE" id="PS50893">
    <property type="entry name" value="ABC_TRANSPORTER_2"/>
    <property type="match status" value="1"/>
</dbReference>
<feature type="transmembrane region" description="Helical" evidence="8">
    <location>
        <begin position="117"/>
        <end position="134"/>
    </location>
</feature>
<dbReference type="EMBL" id="CAGS01000332">
    <property type="protein sequence ID" value="CCF84804.1"/>
    <property type="molecule type" value="Genomic_DNA"/>
</dbReference>
<feature type="transmembrane region" description="Helical" evidence="8">
    <location>
        <begin position="17"/>
        <end position="41"/>
    </location>
</feature>
<comment type="subcellular location">
    <subcellularLocation>
        <location evidence="1">Cell membrane</location>
        <topology evidence="1">Multi-pass membrane protein</topology>
    </subcellularLocation>
</comment>